<evidence type="ECO:0000313" key="2">
    <source>
        <dbReference type="Proteomes" id="UP000324222"/>
    </source>
</evidence>
<evidence type="ECO:0000313" key="1">
    <source>
        <dbReference type="EMBL" id="MPC65605.1"/>
    </source>
</evidence>
<dbReference type="AlphaFoldDB" id="A0A5B7H7H4"/>
<name>A0A5B7H7H4_PORTR</name>
<gene>
    <name evidence="1" type="ORF">E2C01_059743</name>
</gene>
<sequence>MVVVAMSCAAEAVKYARRAVIYTSNSEPQTGSEFARLKILPATGTCALEVVAPNPTRITNLQQEYSSSYECIILADR</sequence>
<protein>
    <submittedName>
        <fullName evidence="1">Uncharacterized protein</fullName>
    </submittedName>
</protein>
<dbReference type="Proteomes" id="UP000324222">
    <property type="component" value="Unassembled WGS sequence"/>
</dbReference>
<keyword evidence="2" id="KW-1185">Reference proteome</keyword>
<accession>A0A5B7H7H4</accession>
<proteinExistence type="predicted"/>
<comment type="caution">
    <text evidence="1">The sequence shown here is derived from an EMBL/GenBank/DDBJ whole genome shotgun (WGS) entry which is preliminary data.</text>
</comment>
<reference evidence="1 2" key="1">
    <citation type="submission" date="2019-05" db="EMBL/GenBank/DDBJ databases">
        <title>Another draft genome of Portunus trituberculatus and its Hox gene families provides insights of decapod evolution.</title>
        <authorList>
            <person name="Jeong J.-H."/>
            <person name="Song I."/>
            <person name="Kim S."/>
            <person name="Choi T."/>
            <person name="Kim D."/>
            <person name="Ryu S."/>
            <person name="Kim W."/>
        </authorList>
    </citation>
    <scope>NUCLEOTIDE SEQUENCE [LARGE SCALE GENOMIC DNA]</scope>
    <source>
        <tissue evidence="1">Muscle</tissue>
    </source>
</reference>
<organism evidence="1 2">
    <name type="scientific">Portunus trituberculatus</name>
    <name type="common">Swimming crab</name>
    <name type="synonym">Neptunus trituberculatus</name>
    <dbReference type="NCBI Taxonomy" id="210409"/>
    <lineage>
        <taxon>Eukaryota</taxon>
        <taxon>Metazoa</taxon>
        <taxon>Ecdysozoa</taxon>
        <taxon>Arthropoda</taxon>
        <taxon>Crustacea</taxon>
        <taxon>Multicrustacea</taxon>
        <taxon>Malacostraca</taxon>
        <taxon>Eumalacostraca</taxon>
        <taxon>Eucarida</taxon>
        <taxon>Decapoda</taxon>
        <taxon>Pleocyemata</taxon>
        <taxon>Brachyura</taxon>
        <taxon>Eubrachyura</taxon>
        <taxon>Portunoidea</taxon>
        <taxon>Portunidae</taxon>
        <taxon>Portuninae</taxon>
        <taxon>Portunus</taxon>
    </lineage>
</organism>
<dbReference type="EMBL" id="VSRR010023579">
    <property type="protein sequence ID" value="MPC65605.1"/>
    <property type="molecule type" value="Genomic_DNA"/>
</dbReference>